<feature type="domain" description="Cyclic nucleotide-binding" evidence="1">
    <location>
        <begin position="39"/>
        <end position="124"/>
    </location>
</feature>
<dbReference type="InterPro" id="IPR018490">
    <property type="entry name" value="cNMP-bd_dom_sf"/>
</dbReference>
<dbReference type="EMBL" id="BAABGY010000008">
    <property type="protein sequence ID" value="GAA4335389.1"/>
    <property type="molecule type" value="Genomic_DNA"/>
</dbReference>
<dbReference type="Gene3D" id="2.60.120.10">
    <property type="entry name" value="Jelly Rolls"/>
    <property type="match status" value="1"/>
</dbReference>
<name>A0ABP8H7C1_9BACT</name>
<comment type="caution">
    <text evidence="2">The sequence shown here is derived from an EMBL/GenBank/DDBJ whole genome shotgun (WGS) entry which is preliminary data.</text>
</comment>
<keyword evidence="3" id="KW-1185">Reference proteome</keyword>
<gene>
    <name evidence="2" type="ORF">GCM10023184_30130</name>
</gene>
<dbReference type="InterPro" id="IPR000595">
    <property type="entry name" value="cNMP-bd_dom"/>
</dbReference>
<dbReference type="Pfam" id="PF00027">
    <property type="entry name" value="cNMP_binding"/>
    <property type="match status" value="1"/>
</dbReference>
<protein>
    <submittedName>
        <fullName evidence="2">Crp/Fnr family transcriptional regulator</fullName>
    </submittedName>
</protein>
<accession>A0ABP8H7C1</accession>
<dbReference type="RefSeq" id="WP_345256575.1">
    <property type="nucleotide sequence ID" value="NZ_BAABGY010000008.1"/>
</dbReference>
<organism evidence="2 3">
    <name type="scientific">Flaviaesturariibacter amylovorans</name>
    <dbReference type="NCBI Taxonomy" id="1084520"/>
    <lineage>
        <taxon>Bacteria</taxon>
        <taxon>Pseudomonadati</taxon>
        <taxon>Bacteroidota</taxon>
        <taxon>Chitinophagia</taxon>
        <taxon>Chitinophagales</taxon>
        <taxon>Chitinophagaceae</taxon>
        <taxon>Flaviaestuariibacter</taxon>
    </lineage>
</organism>
<reference evidence="3" key="1">
    <citation type="journal article" date="2019" name="Int. J. Syst. Evol. Microbiol.">
        <title>The Global Catalogue of Microorganisms (GCM) 10K type strain sequencing project: providing services to taxonomists for standard genome sequencing and annotation.</title>
        <authorList>
            <consortium name="The Broad Institute Genomics Platform"/>
            <consortium name="The Broad Institute Genome Sequencing Center for Infectious Disease"/>
            <person name="Wu L."/>
            <person name="Ma J."/>
        </authorList>
    </citation>
    <scope>NUCLEOTIDE SEQUENCE [LARGE SCALE GENOMIC DNA]</scope>
    <source>
        <strain evidence="3">JCM 17919</strain>
    </source>
</reference>
<dbReference type="CDD" id="cd00038">
    <property type="entry name" value="CAP_ED"/>
    <property type="match status" value="1"/>
</dbReference>
<dbReference type="PROSITE" id="PS50042">
    <property type="entry name" value="CNMP_BINDING_3"/>
    <property type="match status" value="1"/>
</dbReference>
<proteinExistence type="predicted"/>
<dbReference type="Proteomes" id="UP001501725">
    <property type="component" value="Unassembled WGS sequence"/>
</dbReference>
<dbReference type="InterPro" id="IPR014710">
    <property type="entry name" value="RmlC-like_jellyroll"/>
</dbReference>
<evidence type="ECO:0000313" key="3">
    <source>
        <dbReference type="Proteomes" id="UP001501725"/>
    </source>
</evidence>
<sequence>MMHLERKASASEVEQLCQLFDRFHKTGKGVRQFLSGHLYAGSLRRGDFLLTSGTRCTHIYVIKSGVLRGFIREGEKDITTWITVENEIVAAISSFILQVPTIENIQALEDCELLAISHEDLEALYLSVPTFNIVGRKITELYYTLAENRSFITRMQKAENKYDLFLRHYGHLANRIPQKYIASFLGIATETLSRVRQKARKGSKT</sequence>
<evidence type="ECO:0000259" key="1">
    <source>
        <dbReference type="PROSITE" id="PS50042"/>
    </source>
</evidence>
<evidence type="ECO:0000313" key="2">
    <source>
        <dbReference type="EMBL" id="GAA4335389.1"/>
    </source>
</evidence>
<dbReference type="SUPFAM" id="SSF51206">
    <property type="entry name" value="cAMP-binding domain-like"/>
    <property type="match status" value="1"/>
</dbReference>